<evidence type="ECO:0000259" key="2">
    <source>
        <dbReference type="Pfam" id="PF01370"/>
    </source>
</evidence>
<gene>
    <name evidence="4" type="ORF">NCTC11388_04174</name>
</gene>
<dbReference type="Pfam" id="PF08338">
    <property type="entry name" value="DUF1731"/>
    <property type="match status" value="1"/>
</dbReference>
<protein>
    <submittedName>
        <fullName evidence="4">Epimerase family protein SA0724</fullName>
    </submittedName>
</protein>
<dbReference type="InterPro" id="IPR001509">
    <property type="entry name" value="Epimerase_deHydtase"/>
</dbReference>
<dbReference type="EMBL" id="UGYW01000002">
    <property type="protein sequence ID" value="SUJ27410.1"/>
    <property type="molecule type" value="Genomic_DNA"/>
</dbReference>
<dbReference type="PANTHER" id="PTHR11092">
    <property type="entry name" value="SUGAR NUCLEOTIDE EPIMERASE RELATED"/>
    <property type="match status" value="1"/>
</dbReference>
<evidence type="ECO:0000256" key="1">
    <source>
        <dbReference type="ARBA" id="ARBA00009353"/>
    </source>
</evidence>
<dbReference type="AlphaFoldDB" id="A0A380CS11"/>
<dbReference type="RefSeq" id="WP_115171486.1">
    <property type="nucleotide sequence ID" value="NZ_UGYW01000002.1"/>
</dbReference>
<feature type="domain" description="NAD-dependent epimerase/dehydratase" evidence="2">
    <location>
        <begin position="5"/>
        <end position="127"/>
    </location>
</feature>
<dbReference type="InterPro" id="IPR036291">
    <property type="entry name" value="NAD(P)-bd_dom_sf"/>
</dbReference>
<reference evidence="4 5" key="1">
    <citation type="submission" date="2018-06" db="EMBL/GenBank/DDBJ databases">
        <authorList>
            <consortium name="Pathogen Informatics"/>
            <person name="Doyle S."/>
        </authorList>
    </citation>
    <scope>NUCLEOTIDE SEQUENCE [LARGE SCALE GENOMIC DNA]</scope>
    <source>
        <strain evidence="4 5">NCTC11388</strain>
    </source>
</reference>
<evidence type="ECO:0000259" key="3">
    <source>
        <dbReference type="Pfam" id="PF08338"/>
    </source>
</evidence>
<dbReference type="NCBIfam" id="TIGR01777">
    <property type="entry name" value="yfcH"/>
    <property type="match status" value="1"/>
</dbReference>
<dbReference type="Gene3D" id="3.40.50.720">
    <property type="entry name" value="NAD(P)-binding Rossmann-like Domain"/>
    <property type="match status" value="1"/>
</dbReference>
<organism evidence="4 5">
    <name type="scientific">Sphingobacterium spiritivorum</name>
    <name type="common">Flavobacterium spiritivorum</name>
    <dbReference type="NCBI Taxonomy" id="258"/>
    <lineage>
        <taxon>Bacteria</taxon>
        <taxon>Pseudomonadati</taxon>
        <taxon>Bacteroidota</taxon>
        <taxon>Sphingobacteriia</taxon>
        <taxon>Sphingobacteriales</taxon>
        <taxon>Sphingobacteriaceae</taxon>
        <taxon>Sphingobacterium</taxon>
    </lineage>
</organism>
<dbReference type="InterPro" id="IPR013549">
    <property type="entry name" value="DUF1731"/>
</dbReference>
<dbReference type="Proteomes" id="UP000254893">
    <property type="component" value="Unassembled WGS sequence"/>
</dbReference>
<accession>A0A380CS11</accession>
<dbReference type="InterPro" id="IPR010099">
    <property type="entry name" value="SDR39U1"/>
</dbReference>
<comment type="similarity">
    <text evidence="1">Belongs to the NAD(P)-dependent epimerase/dehydratase family. SDR39U1 subfamily.</text>
</comment>
<dbReference type="SUPFAM" id="SSF51735">
    <property type="entry name" value="NAD(P)-binding Rossmann-fold domains"/>
    <property type="match status" value="1"/>
</dbReference>
<feature type="domain" description="DUF1731" evidence="3">
    <location>
        <begin position="252"/>
        <end position="297"/>
    </location>
</feature>
<name>A0A380CS11_SPHSI</name>
<dbReference type="Pfam" id="PF01370">
    <property type="entry name" value="Epimerase"/>
    <property type="match status" value="1"/>
</dbReference>
<sequence length="299" mass="34133">MKEIVLISGANGLVAKHLTTLLRNKYELRYLTRHKKTPNEYEWDIEKQRIDEQAFDRVAHIIHLAGANIFDKRWTSKQKHNLRSSRIDSAQLIFDTLKKRNQQIKTFVSGSASGYYGMVTSDHIFKESDRPGNDFLADLTKDWEAKADLFENEGLAERVIKIRTSIVLAKDGGALPLLKRITNLYLNTALGNGKQYFPWIHIDDITGIIAFALDHQHVNGPVNAVASEHINNRDFTHKLAQHLHKRIILPAVPEFVLKTILGEQADMILCGSRLSNDRLRQLGYKFKFPTLDPALEDTL</sequence>
<evidence type="ECO:0000313" key="4">
    <source>
        <dbReference type="EMBL" id="SUJ27410.1"/>
    </source>
</evidence>
<dbReference type="PANTHER" id="PTHR11092:SF0">
    <property type="entry name" value="EPIMERASE FAMILY PROTEIN SDR39U1"/>
    <property type="match status" value="1"/>
</dbReference>
<proteinExistence type="inferred from homology"/>
<evidence type="ECO:0000313" key="5">
    <source>
        <dbReference type="Proteomes" id="UP000254893"/>
    </source>
</evidence>